<proteinExistence type="predicted"/>
<sequence length="215" mass="25015">MATINQQLWSKEVRRIRNFIKRASKRGFEFDANIIPEMPKRVTKKALQELRRQTTPNRLYMQATYHLASGQTTTGLRGRQIERQTAARKAARTRAEKGKIKLPSRGRLTLDNFLRTFIEAGFDTTWLAYMREMKIEDRNRAVNMVERAVAQFGEEIVAQRIQDNAMRVSELAERIAWDSKPTEVNLDLNELAVILFNGAFTLEQSIQYTFENDML</sequence>
<evidence type="ECO:0000313" key="1">
    <source>
        <dbReference type="EMBL" id="DAD87773.1"/>
    </source>
</evidence>
<name>A0A8S5MZD8_9CAUD</name>
<protein>
    <submittedName>
        <fullName evidence="1">Uncharacterized protein</fullName>
    </submittedName>
</protein>
<accession>A0A8S5MZD8</accession>
<dbReference type="EMBL" id="BK015026">
    <property type="protein sequence ID" value="DAD87773.1"/>
    <property type="molecule type" value="Genomic_DNA"/>
</dbReference>
<organism evidence="1">
    <name type="scientific">Podoviridae sp. ctval4</name>
    <dbReference type="NCBI Taxonomy" id="2826585"/>
    <lineage>
        <taxon>Viruses</taxon>
        <taxon>Duplodnaviria</taxon>
        <taxon>Heunggongvirae</taxon>
        <taxon>Uroviricota</taxon>
        <taxon>Caudoviricetes</taxon>
    </lineage>
</organism>
<reference evidence="1" key="1">
    <citation type="journal article" date="2021" name="Proc. Natl. Acad. Sci. U.S.A.">
        <title>A Catalog of Tens of Thousands of Viruses from Human Metagenomes Reveals Hidden Associations with Chronic Diseases.</title>
        <authorList>
            <person name="Tisza M.J."/>
            <person name="Buck C.B."/>
        </authorList>
    </citation>
    <scope>NUCLEOTIDE SEQUENCE</scope>
    <source>
        <strain evidence="1">Ctval4</strain>
    </source>
</reference>